<name>A0ABQ9NIV3_9PEZI</name>
<accession>A0ABQ9NIV3</accession>
<protein>
    <recommendedName>
        <fullName evidence="2">EthD domain-containing protein</fullName>
    </recommendedName>
</protein>
<feature type="non-terminal residue" evidence="3">
    <location>
        <position position="274"/>
    </location>
</feature>
<dbReference type="Proteomes" id="UP001172684">
    <property type="component" value="Unassembled WGS sequence"/>
</dbReference>
<evidence type="ECO:0000256" key="1">
    <source>
        <dbReference type="ARBA" id="ARBA00005986"/>
    </source>
</evidence>
<comment type="similarity">
    <text evidence="1">Belongs to the tpcK family.</text>
</comment>
<dbReference type="InterPro" id="IPR009799">
    <property type="entry name" value="EthD_dom"/>
</dbReference>
<reference evidence="3" key="1">
    <citation type="submission" date="2022-10" db="EMBL/GenBank/DDBJ databases">
        <title>Culturing micro-colonial fungi from biological soil crusts in the Mojave desert and describing Neophaeococcomyces mojavensis, and introducing the new genera and species Taxawa tesnikishii.</title>
        <authorList>
            <person name="Kurbessoian T."/>
            <person name="Stajich J.E."/>
        </authorList>
    </citation>
    <scope>NUCLEOTIDE SEQUENCE</scope>
    <source>
        <strain evidence="3">TK_1</strain>
    </source>
</reference>
<dbReference type="EMBL" id="JAPDRL010000082">
    <property type="protein sequence ID" value="KAJ9658856.1"/>
    <property type="molecule type" value="Genomic_DNA"/>
</dbReference>
<evidence type="ECO:0000259" key="2">
    <source>
        <dbReference type="Pfam" id="PF07110"/>
    </source>
</evidence>
<evidence type="ECO:0000313" key="3">
    <source>
        <dbReference type="EMBL" id="KAJ9658856.1"/>
    </source>
</evidence>
<evidence type="ECO:0000313" key="4">
    <source>
        <dbReference type="Proteomes" id="UP001172684"/>
    </source>
</evidence>
<dbReference type="InterPro" id="IPR011008">
    <property type="entry name" value="Dimeric_a/b-barrel"/>
</dbReference>
<dbReference type="SUPFAM" id="SSF54909">
    <property type="entry name" value="Dimeric alpha+beta barrel"/>
    <property type="match status" value="1"/>
</dbReference>
<proteinExistence type="inferred from homology"/>
<dbReference type="Pfam" id="PF07110">
    <property type="entry name" value="EthD"/>
    <property type="match status" value="1"/>
</dbReference>
<sequence length="274" mass="30644">MASEGPHADRLSLIKQIACGCRKPDMTRKEYFDYHYQVHGSKSDAPSDNEIKPHKYIQTQIFDSAFGPRRDGPPNANHHWCGRDDVTELWFRDLDHLQSVFKSDYVKQTVGPDGRFFADFETTMVLLAEEKPLSLSTKLAEQRGTSSDSSDGAIALFFISTPENERTGSKLEKELSPPLVKVLEDHATNDVYNLLVNVGLLSDEFDLSAYFGGSSMPQYALVYKMCMKQNSSVAAVRDAQKAFEKLAADRVDTSESFIVFGKEALVLDVENGIK</sequence>
<feature type="domain" description="EthD" evidence="2">
    <location>
        <begin position="23"/>
        <end position="120"/>
    </location>
</feature>
<gene>
    <name evidence="3" type="ORF">H2201_007637</name>
</gene>
<organism evidence="3 4">
    <name type="scientific">Coniosporium apollinis</name>
    <dbReference type="NCBI Taxonomy" id="61459"/>
    <lineage>
        <taxon>Eukaryota</taxon>
        <taxon>Fungi</taxon>
        <taxon>Dikarya</taxon>
        <taxon>Ascomycota</taxon>
        <taxon>Pezizomycotina</taxon>
        <taxon>Dothideomycetes</taxon>
        <taxon>Dothideomycetes incertae sedis</taxon>
        <taxon>Coniosporium</taxon>
    </lineage>
</organism>
<keyword evidence="4" id="KW-1185">Reference proteome</keyword>
<comment type="caution">
    <text evidence="3">The sequence shown here is derived from an EMBL/GenBank/DDBJ whole genome shotgun (WGS) entry which is preliminary data.</text>
</comment>
<dbReference type="Gene3D" id="3.30.70.100">
    <property type="match status" value="1"/>
</dbReference>